<reference evidence="5" key="2">
    <citation type="submission" date="2020-09" db="EMBL/GenBank/DDBJ databases">
        <authorList>
            <person name="Sun Q."/>
            <person name="Ohkuma M."/>
        </authorList>
    </citation>
    <scope>NUCLEOTIDE SEQUENCE</scope>
    <source>
        <strain evidence="5">JCM 5016</strain>
    </source>
</reference>
<dbReference type="PANTHER" id="PTHR34069">
    <property type="entry name" value="3-OXOACYL-[ACYL-CARRIER-PROTEIN] SYNTHASE 3"/>
    <property type="match status" value="1"/>
</dbReference>
<name>A0A918R3J4_9ACTN</name>
<evidence type="ECO:0000313" key="6">
    <source>
        <dbReference type="Proteomes" id="UP000623010"/>
    </source>
</evidence>
<dbReference type="Pfam" id="PF08541">
    <property type="entry name" value="ACP_syn_III_C"/>
    <property type="match status" value="1"/>
</dbReference>
<gene>
    <name evidence="5" type="ORF">GCM10010389_19440</name>
</gene>
<evidence type="ECO:0000256" key="2">
    <source>
        <dbReference type="ARBA" id="ARBA00023315"/>
    </source>
</evidence>
<dbReference type="InterPro" id="IPR020616">
    <property type="entry name" value="Thiolase_N"/>
</dbReference>
<evidence type="ECO:0000259" key="4">
    <source>
        <dbReference type="Pfam" id="PF08541"/>
    </source>
</evidence>
<evidence type="ECO:0008006" key="7">
    <source>
        <dbReference type="Google" id="ProtNLM"/>
    </source>
</evidence>
<feature type="domain" description="Thiolase N-terminal" evidence="3">
    <location>
        <begin position="36"/>
        <end position="130"/>
    </location>
</feature>
<dbReference type="InterPro" id="IPR016039">
    <property type="entry name" value="Thiolase-like"/>
</dbReference>
<dbReference type="GO" id="GO:0016747">
    <property type="term" value="F:acyltransferase activity, transferring groups other than amino-acyl groups"/>
    <property type="evidence" value="ECO:0007669"/>
    <property type="project" value="InterPro"/>
</dbReference>
<dbReference type="PANTHER" id="PTHR34069:SF2">
    <property type="entry name" value="BETA-KETOACYL-[ACYL-CARRIER-PROTEIN] SYNTHASE III"/>
    <property type="match status" value="1"/>
</dbReference>
<dbReference type="CDD" id="cd00827">
    <property type="entry name" value="init_cond_enzymes"/>
    <property type="match status" value="1"/>
</dbReference>
<proteinExistence type="predicted"/>
<dbReference type="Gene3D" id="3.40.47.10">
    <property type="match status" value="2"/>
</dbReference>
<dbReference type="InterPro" id="IPR013747">
    <property type="entry name" value="ACP_syn_III_C"/>
</dbReference>
<organism evidence="5 6">
    <name type="scientific">Streptomyces echinoruber</name>
    <dbReference type="NCBI Taxonomy" id="68898"/>
    <lineage>
        <taxon>Bacteria</taxon>
        <taxon>Bacillati</taxon>
        <taxon>Actinomycetota</taxon>
        <taxon>Actinomycetes</taxon>
        <taxon>Kitasatosporales</taxon>
        <taxon>Streptomycetaceae</taxon>
        <taxon>Streptomyces</taxon>
    </lineage>
</organism>
<dbReference type="Proteomes" id="UP000623010">
    <property type="component" value="Unassembled WGS sequence"/>
</dbReference>
<comment type="caution">
    <text evidence="5">The sequence shown here is derived from an EMBL/GenBank/DDBJ whole genome shotgun (WGS) entry which is preliminary data.</text>
</comment>
<evidence type="ECO:0000259" key="3">
    <source>
        <dbReference type="Pfam" id="PF00108"/>
    </source>
</evidence>
<sequence length="360" mass="38420">MKYEAVYVAGNGTWLPQPLRVGDAAAQGLCRERDVARTDFVAATVSTDEPAPEMAARAARQALERSGLPAAAVHLLLYANVYYQGHDMWAPASYVQRAALGNRCPAIEVRQMSNGGMAALELAATHLAAATGPSAVLTVAADRFCLPGIDRWFSDPGSVFGDGGAALVLSNEDGYARLHSLVTVSDPALEAMHRGDDPFGPAPFTVRRPLDLKACQRSFLSSAGMSEIVARSASGQREALERALDDAGVALDDVDWFVLPHFGRRRLTANYTAPYGIDLERTTWSWFRGVGHLGAGDQFASLGRLVDTGAAGPGDRCLLLGVGAGFTWSGAVVEILRRPAWAADRARDARPRPSTPHRVP</sequence>
<dbReference type="RefSeq" id="WP_190056947.1">
    <property type="nucleotide sequence ID" value="NZ_BMWH01000005.1"/>
</dbReference>
<dbReference type="GO" id="GO:0044550">
    <property type="term" value="P:secondary metabolite biosynthetic process"/>
    <property type="evidence" value="ECO:0007669"/>
    <property type="project" value="TreeGrafter"/>
</dbReference>
<keyword evidence="6" id="KW-1185">Reference proteome</keyword>
<protein>
    <recommendedName>
        <fullName evidence="7">3-oxoacyl-ACP synthase</fullName>
    </recommendedName>
</protein>
<dbReference type="SUPFAM" id="SSF53901">
    <property type="entry name" value="Thiolase-like"/>
    <property type="match status" value="1"/>
</dbReference>
<dbReference type="Pfam" id="PF00108">
    <property type="entry name" value="Thiolase_N"/>
    <property type="match status" value="1"/>
</dbReference>
<accession>A0A918R3J4</accession>
<reference evidence="5" key="1">
    <citation type="journal article" date="2014" name="Int. J. Syst. Evol. Microbiol.">
        <title>Complete genome sequence of Corynebacterium casei LMG S-19264T (=DSM 44701T), isolated from a smear-ripened cheese.</title>
        <authorList>
            <consortium name="US DOE Joint Genome Institute (JGI-PGF)"/>
            <person name="Walter F."/>
            <person name="Albersmeier A."/>
            <person name="Kalinowski J."/>
            <person name="Ruckert C."/>
        </authorList>
    </citation>
    <scope>NUCLEOTIDE SEQUENCE</scope>
    <source>
        <strain evidence="5">JCM 5016</strain>
    </source>
</reference>
<evidence type="ECO:0000256" key="1">
    <source>
        <dbReference type="ARBA" id="ARBA00022679"/>
    </source>
</evidence>
<dbReference type="EMBL" id="BMWH01000005">
    <property type="protein sequence ID" value="GGZ81741.1"/>
    <property type="molecule type" value="Genomic_DNA"/>
</dbReference>
<keyword evidence="2" id="KW-0012">Acyltransferase</keyword>
<feature type="domain" description="Beta-ketoacyl-[acyl-carrier-protein] synthase III C-terminal" evidence="4">
    <location>
        <begin position="244"/>
        <end position="335"/>
    </location>
</feature>
<evidence type="ECO:0000313" key="5">
    <source>
        <dbReference type="EMBL" id="GGZ81741.1"/>
    </source>
</evidence>
<dbReference type="AlphaFoldDB" id="A0A918R3J4"/>
<keyword evidence="1" id="KW-0808">Transferase</keyword>